<dbReference type="Pfam" id="PF16363">
    <property type="entry name" value="GDP_Man_Dehyd"/>
    <property type="match status" value="1"/>
</dbReference>
<proteinExistence type="inferred from homology"/>
<feature type="domain" description="NAD(P)-binding" evidence="5">
    <location>
        <begin position="35"/>
        <end position="286"/>
    </location>
</feature>
<dbReference type="InterPro" id="IPR016040">
    <property type="entry name" value="NAD(P)-bd_dom"/>
</dbReference>
<organism evidence="6 7">
    <name type="scientific">Planktothrix serta PCC 8927</name>
    <dbReference type="NCBI Taxonomy" id="671068"/>
    <lineage>
        <taxon>Bacteria</taxon>
        <taxon>Bacillati</taxon>
        <taxon>Cyanobacteriota</taxon>
        <taxon>Cyanophyceae</taxon>
        <taxon>Oscillatoriophycideae</taxon>
        <taxon>Oscillatoriales</taxon>
        <taxon>Microcoleaceae</taxon>
        <taxon>Planktothrix</taxon>
    </lineage>
</organism>
<evidence type="ECO:0000256" key="1">
    <source>
        <dbReference type="ARBA" id="ARBA00001937"/>
    </source>
</evidence>
<dbReference type="RefSeq" id="WP_083624960.1">
    <property type="nucleotide sequence ID" value="NZ_LR734878.1"/>
</dbReference>
<dbReference type="EMBL" id="CZCU02000153">
    <property type="protein sequence ID" value="VXD22724.1"/>
    <property type="molecule type" value="Genomic_DNA"/>
</dbReference>
<dbReference type="InterPro" id="IPR036291">
    <property type="entry name" value="NAD(P)-bd_dom_sf"/>
</dbReference>
<comment type="caution">
    <text evidence="6">The sequence shown here is derived from an EMBL/GenBank/DDBJ whole genome shotgun (WGS) entry which is preliminary data.</text>
</comment>
<dbReference type="Gene3D" id="3.40.50.720">
    <property type="entry name" value="NAD(P)-binding Rossmann-like Domain"/>
    <property type="match status" value="1"/>
</dbReference>
<dbReference type="AlphaFoldDB" id="A0A7Z9E4K4"/>
<evidence type="ECO:0000256" key="2">
    <source>
        <dbReference type="ARBA" id="ARBA00009263"/>
    </source>
</evidence>
<evidence type="ECO:0000256" key="4">
    <source>
        <dbReference type="ARBA" id="ARBA00023239"/>
    </source>
</evidence>
<dbReference type="InterPro" id="IPR006368">
    <property type="entry name" value="GDP_Man_deHydtase"/>
</dbReference>
<comment type="similarity">
    <text evidence="2">Belongs to the NAD(P)-dependent epimerase/dehydratase family. GDP-mannose 4,6-dehydratase subfamily.</text>
</comment>
<gene>
    <name evidence="6" type="ORF">PL8927_760034</name>
</gene>
<evidence type="ECO:0000259" key="5">
    <source>
        <dbReference type="Pfam" id="PF16363"/>
    </source>
</evidence>
<reference evidence="6" key="1">
    <citation type="submission" date="2019-10" db="EMBL/GenBank/DDBJ databases">
        <authorList>
            <consortium name="Genoscope - CEA"/>
            <person name="William W."/>
        </authorList>
    </citation>
    <scope>NUCLEOTIDE SEQUENCE [LARGE SCALE GENOMIC DNA]</scope>
    <source>
        <strain evidence="6">BBR_PRJEB10992</strain>
    </source>
</reference>
<evidence type="ECO:0000313" key="6">
    <source>
        <dbReference type="EMBL" id="VXD22724.1"/>
    </source>
</evidence>
<dbReference type="Proteomes" id="UP000184550">
    <property type="component" value="Unassembled WGS sequence"/>
</dbReference>
<evidence type="ECO:0000313" key="7">
    <source>
        <dbReference type="Proteomes" id="UP000184550"/>
    </source>
</evidence>
<evidence type="ECO:0000256" key="3">
    <source>
        <dbReference type="ARBA" id="ARBA00011989"/>
    </source>
</evidence>
<dbReference type="Gene3D" id="3.90.25.10">
    <property type="entry name" value="UDP-galactose 4-epimerase, domain 1"/>
    <property type="match status" value="1"/>
</dbReference>
<dbReference type="SUPFAM" id="SSF51735">
    <property type="entry name" value="NAD(P)-binding Rossmann-fold domains"/>
    <property type="match status" value="1"/>
</dbReference>
<dbReference type="PANTHER" id="PTHR43715:SF1">
    <property type="entry name" value="GDP-MANNOSE 4,6 DEHYDRATASE"/>
    <property type="match status" value="1"/>
</dbReference>
<keyword evidence="4 6" id="KW-0456">Lyase</keyword>
<comment type="cofactor">
    <cofactor evidence="1">
        <name>NADP(+)</name>
        <dbReference type="ChEBI" id="CHEBI:58349"/>
    </cofactor>
</comment>
<dbReference type="PANTHER" id="PTHR43715">
    <property type="entry name" value="GDP-MANNOSE 4,6-DEHYDRATASE"/>
    <property type="match status" value="1"/>
</dbReference>
<accession>A0A7Z9E4K4</accession>
<keyword evidence="7" id="KW-1185">Reference proteome</keyword>
<dbReference type="OrthoDB" id="9779041at2"/>
<dbReference type="EC" id="4.2.1.47" evidence="3"/>
<protein>
    <recommendedName>
        <fullName evidence="3">GDP-mannose 4,6-dehydratase</fullName>
        <ecNumber evidence="3">4.2.1.47</ecNumber>
    </recommendedName>
</protein>
<sequence length="289" mass="32848">MNALIFGANGQDGYYLNELCQAQGINSMGIARSGDFIRGDVSDYELVQQLIKEYNPEYIFHLAAKSTTRHDAMFENHGTICTGTLNILESVYRHCPRSKVFITGSGLQFYNDGTPISEDSPFEANSAYAFARIQSVYAARYYRTLGVKTYVGYLFHHESSLRKPHHVSQKVVQAAKRIVHGSEEKLCLGDISVEKEWTFAGDVARGIMILMQQDNVFETVIGSGKTYTIQDWIEICFSMLGLDWRIYVDQTENFQPEYKRLVSNPSLIQSLDWQPRISLQELAAKMIHN</sequence>
<name>A0A7Z9E4K4_9CYAN</name>
<dbReference type="GO" id="GO:0042351">
    <property type="term" value="P:'de novo' GDP-L-fucose biosynthetic process"/>
    <property type="evidence" value="ECO:0007669"/>
    <property type="project" value="TreeGrafter"/>
</dbReference>
<dbReference type="GO" id="GO:0008446">
    <property type="term" value="F:GDP-mannose 4,6-dehydratase activity"/>
    <property type="evidence" value="ECO:0007669"/>
    <property type="project" value="UniProtKB-EC"/>
</dbReference>